<dbReference type="Pfam" id="PF00013">
    <property type="entry name" value="KH_1"/>
    <property type="match status" value="5"/>
</dbReference>
<dbReference type="InterPro" id="IPR036612">
    <property type="entry name" value="KH_dom_type_1_sf"/>
</dbReference>
<dbReference type="SUPFAM" id="SSF54791">
    <property type="entry name" value="Eukaryotic type KH-domain (KH-domain type I)"/>
    <property type="match status" value="5"/>
</dbReference>
<dbReference type="OMA" id="VGHASFR"/>
<name>U5D1X6_AMBTC</name>
<dbReference type="GO" id="GO:0005634">
    <property type="term" value="C:nucleus"/>
    <property type="evidence" value="ECO:0000318"/>
    <property type="project" value="GO_Central"/>
</dbReference>
<dbReference type="PANTHER" id="PTHR10288">
    <property type="entry name" value="KH DOMAIN CONTAINING RNA BINDING PROTEIN"/>
    <property type="match status" value="1"/>
</dbReference>
<feature type="domain" description="K Homology" evidence="4">
    <location>
        <begin position="41"/>
        <end position="118"/>
    </location>
</feature>
<proteinExistence type="predicted"/>
<dbReference type="Proteomes" id="UP000017836">
    <property type="component" value="Unassembled WGS sequence"/>
</dbReference>
<sequence length="638" mass="67267">MEGPVVATPEKRVFHHLSTETNGTIPPNVRASPPPVATPPGSTCFRILCPVTKTGAVIGKSGSIVRQLQKQSGAKIQILEPIHGCQERVVRILASDRRDHSGPSSAQEALTLVFERIVTAENEGGQGGGPVICRLLVPQVHVGSVMGKGGRVVKGIRKESGAKIRVLTHDQAPPCVSASDELIQIMGDLSAVKKALLSVSTCLQESAQSDKARFEASGSVGSTFRPSFSNGHGESFSQWGPPHAKGSPSSGSSTEGPADYFVGGLLSSVKDGVASMGQRKPEQELVFRLLCSNDRRGGVIGRGGTIVKAMQNETGAAINFAQHMPESDECVVTISAMENPESRISPAQNAVIRVHSRVVEVGMGKGANAWDACMPARLLVPATQIGCLLGKGGTLIADMRRATGATIMIFSKDQVPKCASEDDEVVQISGEEFQIRIGLFHVTTRLRDYIFGAGTPSSMAAPEISSYDKNRDPDSSSMYPPIGFSHDLDHSSSLSHSIDRLYLQTSDRLGLSHGCDRHASLTLWPSLAVEGDGNPKAIPDVGNGLTTLKGGLGSGTKSAIVTNTTIEIAVPEHLLGSVYGENRTNLNRIKQISGAKVTVYDPRPGTTQGTVIISGTPDQTQAAQSLLQAYILSGPASP</sequence>
<protein>
    <recommendedName>
        <fullName evidence="4">K Homology domain-containing protein</fullName>
    </recommendedName>
</protein>
<dbReference type="CDD" id="cd22462">
    <property type="entry name" value="KH-I_HEN4_like_rpt5"/>
    <property type="match status" value="1"/>
</dbReference>
<dbReference type="CDD" id="cd22460">
    <property type="entry name" value="KH-I_PEPPER_rpt2_like"/>
    <property type="match status" value="2"/>
</dbReference>
<dbReference type="CDD" id="cd22459">
    <property type="entry name" value="KH-I_PEPPER_rpt1_like"/>
    <property type="match status" value="1"/>
</dbReference>
<feature type="compositionally biased region" description="Low complexity" evidence="3">
    <location>
        <begin position="240"/>
        <end position="256"/>
    </location>
</feature>
<feature type="domain" description="K Homology" evidence="4">
    <location>
        <begin position="372"/>
        <end position="447"/>
    </location>
</feature>
<feature type="domain" description="K Homology" evidence="4">
    <location>
        <begin position="129"/>
        <end position="204"/>
    </location>
</feature>
<dbReference type="eggNOG" id="KOG2190">
    <property type="taxonomic scope" value="Eukaryota"/>
</dbReference>
<dbReference type="GO" id="GO:0005737">
    <property type="term" value="C:cytoplasm"/>
    <property type="evidence" value="ECO:0000318"/>
    <property type="project" value="GO_Central"/>
</dbReference>
<organism evidence="5 6">
    <name type="scientific">Amborella trichopoda</name>
    <dbReference type="NCBI Taxonomy" id="13333"/>
    <lineage>
        <taxon>Eukaryota</taxon>
        <taxon>Viridiplantae</taxon>
        <taxon>Streptophyta</taxon>
        <taxon>Embryophyta</taxon>
        <taxon>Tracheophyta</taxon>
        <taxon>Spermatophyta</taxon>
        <taxon>Magnoliopsida</taxon>
        <taxon>Amborellales</taxon>
        <taxon>Amborellaceae</taxon>
        <taxon>Amborella</taxon>
    </lineage>
</organism>
<dbReference type="OrthoDB" id="442947at2759"/>
<feature type="domain" description="K Homology" evidence="4">
    <location>
        <begin position="562"/>
        <end position="632"/>
    </location>
</feature>
<dbReference type="GO" id="GO:0003729">
    <property type="term" value="F:mRNA binding"/>
    <property type="evidence" value="ECO:0000318"/>
    <property type="project" value="GO_Central"/>
</dbReference>
<dbReference type="Gene3D" id="3.30.310.210">
    <property type="match status" value="1"/>
</dbReference>
<evidence type="ECO:0000256" key="2">
    <source>
        <dbReference type="PROSITE-ProRule" id="PRU00117"/>
    </source>
</evidence>
<keyword evidence="6" id="KW-1185">Reference proteome</keyword>
<evidence type="ECO:0000259" key="4">
    <source>
        <dbReference type="SMART" id="SM00322"/>
    </source>
</evidence>
<feature type="region of interest" description="Disordered" evidence="3">
    <location>
        <begin position="225"/>
        <end position="256"/>
    </location>
</feature>
<dbReference type="HOGENOM" id="CLU_018025_3_0_1"/>
<dbReference type="Gene3D" id="3.30.1370.10">
    <property type="entry name" value="K Homology domain, type 1"/>
    <property type="match status" value="3"/>
</dbReference>
<dbReference type="AlphaFoldDB" id="U5D1X6"/>
<dbReference type="Gramene" id="ERN14363">
    <property type="protein sequence ID" value="ERN14363"/>
    <property type="gene ID" value="AMTR_s00033p00221750"/>
</dbReference>
<dbReference type="KEGG" id="atr:18442619"/>
<dbReference type="SMART" id="SM00322">
    <property type="entry name" value="KH"/>
    <property type="match status" value="5"/>
</dbReference>
<dbReference type="InterPro" id="IPR004087">
    <property type="entry name" value="KH_dom"/>
</dbReference>
<keyword evidence="2" id="KW-0694">RNA-binding</keyword>
<dbReference type="EMBL" id="KI392557">
    <property type="protein sequence ID" value="ERN14363.1"/>
    <property type="molecule type" value="Genomic_DNA"/>
</dbReference>
<dbReference type="InterPro" id="IPR004088">
    <property type="entry name" value="KH_dom_type_1"/>
</dbReference>
<evidence type="ECO:0000313" key="6">
    <source>
        <dbReference type="Proteomes" id="UP000017836"/>
    </source>
</evidence>
<reference evidence="6" key="1">
    <citation type="journal article" date="2013" name="Science">
        <title>The Amborella genome and the evolution of flowering plants.</title>
        <authorList>
            <consortium name="Amborella Genome Project"/>
        </authorList>
    </citation>
    <scope>NUCLEOTIDE SEQUENCE [LARGE SCALE GENOMIC DNA]</scope>
</reference>
<evidence type="ECO:0000313" key="5">
    <source>
        <dbReference type="EMBL" id="ERN14363.1"/>
    </source>
</evidence>
<feature type="domain" description="K Homology" evidence="4">
    <location>
        <begin position="283"/>
        <end position="356"/>
    </location>
</feature>
<evidence type="ECO:0000256" key="3">
    <source>
        <dbReference type="SAM" id="MobiDB-lite"/>
    </source>
</evidence>
<feature type="compositionally biased region" description="Polar residues" evidence="3">
    <location>
        <begin position="225"/>
        <end position="238"/>
    </location>
</feature>
<gene>
    <name evidence="5" type="ORF">AMTR_s00033p00221750</name>
</gene>
<evidence type="ECO:0000256" key="1">
    <source>
        <dbReference type="ARBA" id="ARBA00022737"/>
    </source>
</evidence>
<dbReference type="PROSITE" id="PS50084">
    <property type="entry name" value="KH_TYPE_1"/>
    <property type="match status" value="5"/>
</dbReference>
<keyword evidence="1" id="KW-0677">Repeat</keyword>
<dbReference type="STRING" id="13333.U5D1X6"/>
<accession>U5D1X6</accession>